<dbReference type="RefSeq" id="WP_074604536.1">
    <property type="nucleotide sequence ID" value="NZ_FNGY01000001.1"/>
</dbReference>
<dbReference type="InterPro" id="IPR012944">
    <property type="entry name" value="SusD_RagB_dom"/>
</dbReference>
<keyword evidence="3" id="KW-0732">Signal</keyword>
<evidence type="ECO:0000256" key="5">
    <source>
        <dbReference type="ARBA" id="ARBA00023237"/>
    </source>
</evidence>
<comment type="subcellular location">
    <subcellularLocation>
        <location evidence="1">Cell outer membrane</location>
    </subcellularLocation>
</comment>
<evidence type="ECO:0000259" key="7">
    <source>
        <dbReference type="Pfam" id="PF14322"/>
    </source>
</evidence>
<dbReference type="OrthoDB" id="608091at2"/>
<evidence type="ECO:0000256" key="2">
    <source>
        <dbReference type="ARBA" id="ARBA00006275"/>
    </source>
</evidence>
<evidence type="ECO:0000256" key="3">
    <source>
        <dbReference type="ARBA" id="ARBA00022729"/>
    </source>
</evidence>
<dbReference type="InterPro" id="IPR011990">
    <property type="entry name" value="TPR-like_helical_dom_sf"/>
</dbReference>
<protein>
    <submittedName>
        <fullName evidence="8">Starch-binding associating with outer membrane</fullName>
    </submittedName>
</protein>
<dbReference type="Proteomes" id="UP000183200">
    <property type="component" value="Unassembled WGS sequence"/>
</dbReference>
<dbReference type="InterPro" id="IPR033985">
    <property type="entry name" value="SusD-like_N"/>
</dbReference>
<dbReference type="EMBL" id="FNGY01000001">
    <property type="protein sequence ID" value="SDL46383.1"/>
    <property type="molecule type" value="Genomic_DNA"/>
</dbReference>
<sequence length="602" mass="67317">MKKFIYISLISCLTLASSCKKYLDQVPNDRLTLEETFANRASAEKFLANVYNNIPDEFGQRNPGGNKNAGLWTGGSDEADFVWGFVQSNSMNIGSWDANTGFVGDFWNNYYRGIRSASFFMANVDKVSNDMSPELKVQYKAEARALRAMYYFYIMRLFGPVILLGETVTPPDAPAEEIQLPRNSFDECVTYVTTELDKAAADLPLVAVNDDSYGRITKGIALAFKAQTLLLAASPLYNGNSDLSNLKNTDGKQLVSQSVDVNKWKKAADVYKAFITQFVPGTYSLFRKNDAAGNYDPYLSCRDLFLNDWNSEVIFARVQSSIGSRQYELTPYHNGKNSDSRGSGGLGATQNQVDAFFTANGRSIDDSQSGYVNSGFATVATKYTKVGIYNQWVNREPRFYVNITYNGSTWLNTANGDITTELYNNGNSGKATGGGDYTTTGYIVRKAMGLGKWAIDNRTNILYRLANVYLDYAEALNEAEPGNTDILKYLNLIRERAGIPQYDGTGNLPVPAGQAEMREAIRKERRVELAFENVRYFDTRRWKIAEVTDNGPIYGLNITSNLPGFLNVVPFENRVFTKKHYLWPIPSKDVNVDKLLIQNPGW</sequence>
<reference evidence="9" key="1">
    <citation type="submission" date="2016-10" db="EMBL/GenBank/DDBJ databases">
        <authorList>
            <person name="Varghese N."/>
            <person name="Submissions S."/>
        </authorList>
    </citation>
    <scope>NUCLEOTIDE SEQUENCE [LARGE SCALE GENOMIC DNA]</scope>
    <source>
        <strain evidence="9">DSM 19110</strain>
    </source>
</reference>
<dbReference type="SUPFAM" id="SSF48452">
    <property type="entry name" value="TPR-like"/>
    <property type="match status" value="1"/>
</dbReference>
<evidence type="ECO:0000313" key="9">
    <source>
        <dbReference type="Proteomes" id="UP000183200"/>
    </source>
</evidence>
<dbReference type="GO" id="GO:0009279">
    <property type="term" value="C:cell outer membrane"/>
    <property type="evidence" value="ECO:0007669"/>
    <property type="project" value="UniProtKB-SubCell"/>
</dbReference>
<dbReference type="Gene3D" id="1.25.40.390">
    <property type="match status" value="1"/>
</dbReference>
<evidence type="ECO:0000256" key="4">
    <source>
        <dbReference type="ARBA" id="ARBA00023136"/>
    </source>
</evidence>
<keyword evidence="9" id="KW-1185">Reference proteome</keyword>
<name>A0A1G9KAS4_9SPHI</name>
<dbReference type="PROSITE" id="PS51257">
    <property type="entry name" value="PROKAR_LIPOPROTEIN"/>
    <property type="match status" value="1"/>
</dbReference>
<organism evidence="8 9">
    <name type="scientific">Pedobacter steynii</name>
    <dbReference type="NCBI Taxonomy" id="430522"/>
    <lineage>
        <taxon>Bacteria</taxon>
        <taxon>Pseudomonadati</taxon>
        <taxon>Bacteroidota</taxon>
        <taxon>Sphingobacteriia</taxon>
        <taxon>Sphingobacteriales</taxon>
        <taxon>Sphingobacteriaceae</taxon>
        <taxon>Pedobacter</taxon>
    </lineage>
</organism>
<accession>A0A1G9KAS4</accession>
<evidence type="ECO:0000256" key="1">
    <source>
        <dbReference type="ARBA" id="ARBA00004442"/>
    </source>
</evidence>
<dbReference type="AlphaFoldDB" id="A0A1G9KAS4"/>
<dbReference type="Pfam" id="PF14322">
    <property type="entry name" value="SusD-like_3"/>
    <property type="match status" value="1"/>
</dbReference>
<gene>
    <name evidence="8" type="ORF">SAMN05421820_101511</name>
</gene>
<proteinExistence type="inferred from homology"/>
<comment type="similarity">
    <text evidence="2">Belongs to the SusD family.</text>
</comment>
<dbReference type="Pfam" id="PF07980">
    <property type="entry name" value="SusD_RagB"/>
    <property type="match status" value="1"/>
</dbReference>
<keyword evidence="4" id="KW-0472">Membrane</keyword>
<keyword evidence="5" id="KW-0998">Cell outer membrane</keyword>
<evidence type="ECO:0000313" key="8">
    <source>
        <dbReference type="EMBL" id="SDL46383.1"/>
    </source>
</evidence>
<feature type="domain" description="SusD-like N-terminal" evidence="7">
    <location>
        <begin position="21"/>
        <end position="227"/>
    </location>
</feature>
<evidence type="ECO:0000259" key="6">
    <source>
        <dbReference type="Pfam" id="PF07980"/>
    </source>
</evidence>
<feature type="domain" description="RagB/SusD" evidence="6">
    <location>
        <begin position="312"/>
        <end position="602"/>
    </location>
</feature>